<dbReference type="SUPFAM" id="SSF53163">
    <property type="entry name" value="HybD-like"/>
    <property type="match status" value="1"/>
</dbReference>
<organism evidence="1 2">
    <name type="scientific">Merismopedia glauca CCAP 1448/3</name>
    <dbReference type="NCBI Taxonomy" id="1296344"/>
    <lineage>
        <taxon>Bacteria</taxon>
        <taxon>Bacillati</taxon>
        <taxon>Cyanobacteriota</taxon>
        <taxon>Cyanophyceae</taxon>
        <taxon>Synechococcales</taxon>
        <taxon>Merismopediaceae</taxon>
        <taxon>Merismopedia</taxon>
    </lineage>
</organism>
<name>A0A2T1C3G0_9CYAN</name>
<dbReference type="GO" id="GO:0016485">
    <property type="term" value="P:protein processing"/>
    <property type="evidence" value="ECO:0007669"/>
    <property type="project" value="TreeGrafter"/>
</dbReference>
<sequence length="158" mass="17659">MKTLVIGYGNTLRSDDGVGFLVAEEVAEWNLPNLRSLAVHQLLPELAAEIAQVEEVFFIDAWEDLGNEHHDRPRLERLQPNASPCSLDHSWSPSVLLHLASTLYHSDPVAYQILIPARQFDFGTSLSAIAKDGMDWSLNVMKAHLTTDREQLPCTKLA</sequence>
<dbReference type="CDD" id="cd06066">
    <property type="entry name" value="H2MP_NAD-link-bidir"/>
    <property type="match status" value="1"/>
</dbReference>
<dbReference type="RefSeq" id="WP_106288837.1">
    <property type="nucleotide sequence ID" value="NZ_CAWNTC010000042.1"/>
</dbReference>
<gene>
    <name evidence="1" type="ORF">C7B64_11710</name>
</gene>
<dbReference type="InterPro" id="IPR023430">
    <property type="entry name" value="Pept_HybD-like_dom_sf"/>
</dbReference>
<dbReference type="GO" id="GO:0004175">
    <property type="term" value="F:endopeptidase activity"/>
    <property type="evidence" value="ECO:0007669"/>
    <property type="project" value="TreeGrafter"/>
</dbReference>
<dbReference type="Gene3D" id="3.40.50.1450">
    <property type="entry name" value="HybD-like"/>
    <property type="match status" value="1"/>
</dbReference>
<dbReference type="PANTHER" id="PTHR30302:SF5">
    <property type="entry name" value="SLR1876 PROTEIN"/>
    <property type="match status" value="1"/>
</dbReference>
<dbReference type="AlphaFoldDB" id="A0A2T1C3G0"/>
<protein>
    <submittedName>
        <fullName evidence="1">Hydrogenase maturation protease</fullName>
    </submittedName>
</protein>
<evidence type="ECO:0000313" key="1">
    <source>
        <dbReference type="EMBL" id="PSB02744.1"/>
    </source>
</evidence>
<accession>A0A2T1C3G0</accession>
<dbReference type="Proteomes" id="UP000238762">
    <property type="component" value="Unassembled WGS sequence"/>
</dbReference>
<dbReference type="EMBL" id="PVWJ01000050">
    <property type="protein sequence ID" value="PSB02744.1"/>
    <property type="molecule type" value="Genomic_DNA"/>
</dbReference>
<reference evidence="1 2" key="2">
    <citation type="submission" date="2018-03" db="EMBL/GenBank/DDBJ databases">
        <title>The ancient ancestry and fast evolution of plastids.</title>
        <authorList>
            <person name="Moore K.R."/>
            <person name="Magnabosco C."/>
            <person name="Momper L."/>
            <person name="Gold D.A."/>
            <person name="Bosak T."/>
            <person name="Fournier G.P."/>
        </authorList>
    </citation>
    <scope>NUCLEOTIDE SEQUENCE [LARGE SCALE GENOMIC DNA]</scope>
    <source>
        <strain evidence="1 2">CCAP 1448/3</strain>
    </source>
</reference>
<proteinExistence type="predicted"/>
<dbReference type="NCBIfam" id="TIGR00072">
    <property type="entry name" value="hydrog_prot"/>
    <property type="match status" value="1"/>
</dbReference>
<reference evidence="1 2" key="1">
    <citation type="submission" date="2018-02" db="EMBL/GenBank/DDBJ databases">
        <authorList>
            <person name="Cohen D.B."/>
            <person name="Kent A.D."/>
        </authorList>
    </citation>
    <scope>NUCLEOTIDE SEQUENCE [LARGE SCALE GENOMIC DNA]</scope>
    <source>
        <strain evidence="1 2">CCAP 1448/3</strain>
    </source>
</reference>
<evidence type="ECO:0000313" key="2">
    <source>
        <dbReference type="Proteomes" id="UP000238762"/>
    </source>
</evidence>
<keyword evidence="2" id="KW-1185">Reference proteome</keyword>
<keyword evidence="1" id="KW-0645">Protease</keyword>
<keyword evidence="1" id="KW-0378">Hydrolase</keyword>
<dbReference type="PANTHER" id="PTHR30302">
    <property type="entry name" value="HYDROGENASE 1 MATURATION PROTEASE"/>
    <property type="match status" value="1"/>
</dbReference>
<dbReference type="InterPro" id="IPR000671">
    <property type="entry name" value="Peptidase_A31"/>
</dbReference>
<comment type="caution">
    <text evidence="1">The sequence shown here is derived from an EMBL/GenBank/DDBJ whole genome shotgun (WGS) entry which is preliminary data.</text>
</comment>
<dbReference type="GO" id="GO:0008047">
    <property type="term" value="F:enzyme activator activity"/>
    <property type="evidence" value="ECO:0007669"/>
    <property type="project" value="InterPro"/>
</dbReference>
<dbReference type="OrthoDB" id="512922at2"/>